<gene>
    <name evidence="19" type="ORF">BaRGS_00034507</name>
</gene>
<dbReference type="InterPro" id="IPR000008">
    <property type="entry name" value="C2_dom"/>
</dbReference>
<dbReference type="Pfam" id="PF00397">
    <property type="entry name" value="WW"/>
    <property type="match status" value="2"/>
</dbReference>
<evidence type="ECO:0000256" key="5">
    <source>
        <dbReference type="ARBA" id="ARBA00022475"/>
    </source>
</evidence>
<name>A0ABD0JGZ4_9CAEN</name>
<evidence type="ECO:0000259" key="17">
    <source>
        <dbReference type="PROSITE" id="PS50004"/>
    </source>
</evidence>
<reference evidence="19 20" key="1">
    <citation type="journal article" date="2023" name="Sci. Data">
        <title>Genome assembly of the Korean intertidal mud-creeper Batillaria attramentaria.</title>
        <authorList>
            <person name="Patra A.K."/>
            <person name="Ho P.T."/>
            <person name="Jun S."/>
            <person name="Lee S.J."/>
            <person name="Kim Y."/>
            <person name="Won Y.J."/>
        </authorList>
    </citation>
    <scope>NUCLEOTIDE SEQUENCE [LARGE SCALE GENOMIC DNA]</scope>
    <source>
        <strain evidence="19">Wonlab-2016</strain>
    </source>
</reference>
<evidence type="ECO:0000256" key="10">
    <source>
        <dbReference type="ARBA" id="ARBA00023054"/>
    </source>
</evidence>
<feature type="compositionally biased region" description="Low complexity" evidence="16">
    <location>
        <begin position="986"/>
        <end position="996"/>
    </location>
</feature>
<organism evidence="19 20">
    <name type="scientific">Batillaria attramentaria</name>
    <dbReference type="NCBI Taxonomy" id="370345"/>
    <lineage>
        <taxon>Eukaryota</taxon>
        <taxon>Metazoa</taxon>
        <taxon>Spiralia</taxon>
        <taxon>Lophotrochozoa</taxon>
        <taxon>Mollusca</taxon>
        <taxon>Gastropoda</taxon>
        <taxon>Caenogastropoda</taxon>
        <taxon>Sorbeoconcha</taxon>
        <taxon>Cerithioidea</taxon>
        <taxon>Batillariidae</taxon>
        <taxon>Batillaria</taxon>
    </lineage>
</organism>
<dbReference type="PROSITE" id="PS50004">
    <property type="entry name" value="C2"/>
    <property type="match status" value="1"/>
</dbReference>
<keyword evidence="9" id="KW-0805">Transcription regulation</keyword>
<keyword evidence="8" id="KW-0677">Repeat</keyword>
<keyword evidence="6" id="KW-0963">Cytoplasm</keyword>
<evidence type="ECO:0000256" key="15">
    <source>
        <dbReference type="SAM" id="Coils"/>
    </source>
</evidence>
<feature type="domain" description="WW" evidence="18">
    <location>
        <begin position="9"/>
        <end position="42"/>
    </location>
</feature>
<dbReference type="InterPro" id="IPR035892">
    <property type="entry name" value="C2_domain_sf"/>
</dbReference>
<evidence type="ECO:0000313" key="19">
    <source>
        <dbReference type="EMBL" id="KAK7474264.1"/>
    </source>
</evidence>
<keyword evidence="11" id="KW-0472">Membrane</keyword>
<evidence type="ECO:0000256" key="1">
    <source>
        <dbReference type="ARBA" id="ARBA00004221"/>
    </source>
</evidence>
<dbReference type="Proteomes" id="UP001519460">
    <property type="component" value="Unassembled WGS sequence"/>
</dbReference>
<dbReference type="EMBL" id="JACVVK020000442">
    <property type="protein sequence ID" value="KAK7474264.1"/>
    <property type="molecule type" value="Genomic_DNA"/>
</dbReference>
<comment type="subunit">
    <text evidence="14">Forms a complex with Mer and Ex. Interacts (via domain WW 1) with Ex (via RXPPXY motif). Interacts with Mer, Sav, Hpo and Wts.</text>
</comment>
<dbReference type="CDD" id="cd00201">
    <property type="entry name" value="WW"/>
    <property type="match status" value="2"/>
</dbReference>
<dbReference type="SMART" id="SM00456">
    <property type="entry name" value="WW"/>
    <property type="match status" value="2"/>
</dbReference>
<evidence type="ECO:0000256" key="8">
    <source>
        <dbReference type="ARBA" id="ARBA00022737"/>
    </source>
</evidence>
<dbReference type="GO" id="GO:0016324">
    <property type="term" value="C:apical plasma membrane"/>
    <property type="evidence" value="ECO:0007669"/>
    <property type="project" value="UniProtKB-SubCell"/>
</dbReference>
<dbReference type="PANTHER" id="PTHR14791">
    <property type="entry name" value="BOMB/KIRA PROTEINS"/>
    <property type="match status" value="1"/>
</dbReference>
<accession>A0ABD0JGZ4</accession>
<evidence type="ECO:0000256" key="13">
    <source>
        <dbReference type="ARBA" id="ARBA00024960"/>
    </source>
</evidence>
<dbReference type="InterPro" id="IPR036020">
    <property type="entry name" value="WW_dom_sf"/>
</dbReference>
<evidence type="ECO:0000256" key="4">
    <source>
        <dbReference type="ARBA" id="ARBA00013712"/>
    </source>
</evidence>
<keyword evidence="10 15" id="KW-0175">Coiled coil</keyword>
<dbReference type="InterPro" id="IPR051105">
    <property type="entry name" value="WWC/KIBRA_Hippo_Reg"/>
</dbReference>
<dbReference type="InterPro" id="IPR057747">
    <property type="entry name" value="WWC1_hairpin"/>
</dbReference>
<comment type="similarity">
    <text evidence="3">Belongs to the WWC family. KIBRA subfamily.</text>
</comment>
<evidence type="ECO:0000256" key="7">
    <source>
        <dbReference type="ARBA" id="ARBA00022553"/>
    </source>
</evidence>
<proteinExistence type="inferred from homology"/>
<evidence type="ECO:0000259" key="18">
    <source>
        <dbReference type="PROSITE" id="PS50020"/>
    </source>
</evidence>
<dbReference type="PROSITE" id="PS50020">
    <property type="entry name" value="WW_DOMAIN_2"/>
    <property type="match status" value="2"/>
</dbReference>
<evidence type="ECO:0000256" key="12">
    <source>
        <dbReference type="ARBA" id="ARBA00023163"/>
    </source>
</evidence>
<dbReference type="Pfam" id="PF00168">
    <property type="entry name" value="C2"/>
    <property type="match status" value="1"/>
</dbReference>
<feature type="region of interest" description="Disordered" evidence="16">
    <location>
        <begin position="620"/>
        <end position="653"/>
    </location>
</feature>
<dbReference type="SUPFAM" id="SSF51045">
    <property type="entry name" value="WW domain"/>
    <property type="match status" value="2"/>
</dbReference>
<evidence type="ECO:0000256" key="3">
    <source>
        <dbReference type="ARBA" id="ARBA00010585"/>
    </source>
</evidence>
<dbReference type="PROSITE" id="PS01159">
    <property type="entry name" value="WW_DOMAIN_1"/>
    <property type="match status" value="1"/>
</dbReference>
<feature type="compositionally biased region" description="Polar residues" evidence="16">
    <location>
        <begin position="533"/>
        <end position="546"/>
    </location>
</feature>
<feature type="compositionally biased region" description="Low complexity" evidence="16">
    <location>
        <begin position="547"/>
        <end position="557"/>
    </location>
</feature>
<feature type="domain" description="C2" evidence="17">
    <location>
        <begin position="793"/>
        <end position="912"/>
    </location>
</feature>
<evidence type="ECO:0000256" key="6">
    <source>
        <dbReference type="ARBA" id="ARBA00022490"/>
    </source>
</evidence>
<evidence type="ECO:0000256" key="11">
    <source>
        <dbReference type="ARBA" id="ARBA00023136"/>
    </source>
</evidence>
<dbReference type="Pfam" id="PF25802">
    <property type="entry name" value="WWC1"/>
    <property type="match status" value="1"/>
</dbReference>
<dbReference type="GO" id="GO:0005737">
    <property type="term" value="C:cytoplasm"/>
    <property type="evidence" value="ECO:0007669"/>
    <property type="project" value="UniProtKB-SubCell"/>
</dbReference>
<feature type="compositionally biased region" description="Polar residues" evidence="16">
    <location>
        <begin position="955"/>
        <end position="972"/>
    </location>
</feature>
<feature type="compositionally biased region" description="Low complexity" evidence="16">
    <location>
        <begin position="636"/>
        <end position="653"/>
    </location>
</feature>
<evidence type="ECO:0000256" key="2">
    <source>
        <dbReference type="ARBA" id="ARBA00004496"/>
    </source>
</evidence>
<feature type="region of interest" description="Disordered" evidence="16">
    <location>
        <begin position="951"/>
        <end position="1006"/>
    </location>
</feature>
<protein>
    <recommendedName>
        <fullName evidence="4">Protein kibra</fullName>
    </recommendedName>
</protein>
<comment type="function">
    <text evidence="13">Regulator of the Hippo/SWH (Sav/Wts/Hpo) signaling pathway, a signaling pathway that plays a pivotal role in organ size control and tumor suppression by restricting proliferation and promoting apoptosis. The core of this pathway is composed of a kinase cascade wherein Hippo (Hpo), in complex with its regulatory protein Salvador (Sav), phosphorylates and activates Warts (Wts) in complex with its regulatory protein Mats, which in turn phosphorylates and inactivates the Yorkie (Yki) oncoprotein. Kibra acts synergistically along with Ex and Mer to regulate the Hippo signaling pathway.</text>
</comment>
<keyword evidence="20" id="KW-1185">Reference proteome</keyword>
<dbReference type="Gene3D" id="2.20.70.10">
    <property type="match status" value="2"/>
</dbReference>
<keyword evidence="12" id="KW-0804">Transcription</keyword>
<comment type="subcellular location">
    <subcellularLocation>
        <location evidence="1">Apical cell membrane</location>
    </subcellularLocation>
    <subcellularLocation>
        <location evidence="2">Cytoplasm</location>
    </subcellularLocation>
</comment>
<feature type="region of interest" description="Disordered" evidence="16">
    <location>
        <begin position="533"/>
        <end position="560"/>
    </location>
</feature>
<keyword evidence="7" id="KW-0597">Phosphoprotein</keyword>
<dbReference type="Gene3D" id="2.60.40.150">
    <property type="entry name" value="C2 domain"/>
    <property type="match status" value="1"/>
</dbReference>
<evidence type="ECO:0000256" key="14">
    <source>
        <dbReference type="ARBA" id="ARBA00025969"/>
    </source>
</evidence>
<dbReference type="SUPFAM" id="SSF49562">
    <property type="entry name" value="C2 domain (Calcium/lipid-binding domain, CaLB)"/>
    <property type="match status" value="1"/>
</dbReference>
<dbReference type="InterPro" id="IPR001202">
    <property type="entry name" value="WW_dom"/>
</dbReference>
<feature type="coiled-coil region" evidence="15">
    <location>
        <begin position="1159"/>
        <end position="1214"/>
    </location>
</feature>
<comment type="caution">
    <text evidence="19">The sequence shown here is derived from an EMBL/GenBank/DDBJ whole genome shotgun (WGS) entry which is preliminary data.</text>
</comment>
<sequence length="1299" mass="143685">MPKGRNGELPLPDGWEEAIDFDGKRFFIDHINCRTTWIDPRDRYTKPETFADCVGDELPLGWEEVIDPQRGVKYYIDHINQVNQLEDPRLQWRQEQELMLKEYLVTAQEDLQAKQEIYSIKEQRLNLAQDEFQHLKDTLSSWKSSRTSLNSNSSLGSTKYDPDLLKADINLAKNRVGRLKRELEQIKTEMVYKEQGVETLHTVGQKLSTTGGYSVGQAQAIISEIRQLQQYLTSGQKERNELVQSLARLKEDFLQSKTGGSSPDVSTLSLAHDRHETASQTDLRGDFGLNQSRLYAEKTRMRLQYDEARRKLSNLKVCLANIEDQMIPGQSQCDKDRLLLLQEKEQLLRELRSIDPKGRSEEEMTSIQQRVAQLEYDLKHALEISNKQIQERLKLHEEKATIMHELNETTKLTSYLESQLRSLSLSTLSMSSGSSLGSLGSLSASSRGSLNSLSTLDVYGQAGVTGSGVGVMGSEVNLQELHQRVEKLLQGHSMSPISETIATETASLPHADVTAAATNSYLQSVMAGSTGNIPNTVEDTAKTGQAPSPYSSTVSSPPASPYGIGPPPTYEQHMSGMERQRVMVPGGAVSVNSKWGRGNPSLDQSKVTDLLPQTILETEEGSVGIAPHTARSDAGSSAGPLSTTPASSPAVPPTSLATASLHHVQPLSASALSQPELFAASAAQSGMETVMVDGSAAGQTCVADKDMVPGLVMSGIQRRAMVAGLETMDAISNPPLSPISESSSGVGNNLSGGNTRSVSAAVSDESVAGDSGVFEATVKRTGFIDQVLETNLESAQIQVKLKYEGVDKQLLVGLEQARNLAALPFPEGSKVCIKVAVVPSVNVSWATKPVSELKAPKFAEVFAVTLAEHRLYTNTIQLNVWSLHEVLGDECLGCAQVSLADFDPRNVSVRWYNVLSFNSDGLKPSRLMHARQQKDRVHQLLEASSAKLRKASIASDENSSDNVRDGSQSKSLHPTVLSLKEESSDESTIISSQTSTLTRNQGPEDMESHDYTEMIQEVLDEFAQLSADNYYDDHFTESDESPQVKTCDAETNTEGEYGTLDMKRRSHSSVRNSTIRRSQTFSPACHHGAGYVCKLNRSDSDSSMPLYKRGPFQRNTSERKSLRWKKANGLMVTGGGTARLPVRTSLDLELDRQAFHTRLTCLQDETSRLRQLKQQLEEAKKRGEAELPGWLVENEQFNALIAEAEKLVSRCEEKQHRTDQKVYLSKQDRRAEHLMKRVARDVQRMRQGSQKSRALSFREKMAFFTTVNINVPVIPREALEREDRTGEEFFNDDRVGEEV</sequence>
<feature type="domain" description="WW" evidence="18">
    <location>
        <begin position="56"/>
        <end position="90"/>
    </location>
</feature>
<keyword evidence="5" id="KW-1003">Cell membrane</keyword>
<dbReference type="PANTHER" id="PTHR14791:SF29">
    <property type="entry name" value="PROTEIN KIBRA"/>
    <property type="match status" value="1"/>
</dbReference>
<evidence type="ECO:0000313" key="20">
    <source>
        <dbReference type="Proteomes" id="UP001519460"/>
    </source>
</evidence>
<evidence type="ECO:0000256" key="9">
    <source>
        <dbReference type="ARBA" id="ARBA00023015"/>
    </source>
</evidence>
<evidence type="ECO:0000256" key="16">
    <source>
        <dbReference type="SAM" id="MobiDB-lite"/>
    </source>
</evidence>